<reference evidence="1" key="1">
    <citation type="submission" date="2020-06" db="EMBL/GenBank/DDBJ databases">
        <authorList>
            <person name="Li T."/>
            <person name="Hu X."/>
            <person name="Zhang T."/>
            <person name="Song X."/>
            <person name="Zhang H."/>
            <person name="Dai N."/>
            <person name="Sheng W."/>
            <person name="Hou X."/>
            <person name="Wei L."/>
        </authorList>
    </citation>
    <scope>NUCLEOTIDE SEQUENCE</scope>
    <source>
        <strain evidence="1">K16</strain>
        <tissue evidence="1">Leaf</tissue>
    </source>
</reference>
<sequence>MERKLQLQELEELRFDAYENTRIYKEKTKAFHDSLRCLSIQFDVGWKVLLYNSRLKLMPVEIKSFDTGKTFKVNGHRLKPFLMGDNIESLVDIALAKPP</sequence>
<dbReference type="AlphaFoldDB" id="A0AAE1WQM9"/>
<protein>
    <submittedName>
        <fullName evidence="1">Uncharacterized protein</fullName>
    </submittedName>
</protein>
<dbReference type="EMBL" id="JACGWL010000007">
    <property type="protein sequence ID" value="KAK4397868.1"/>
    <property type="molecule type" value="Genomic_DNA"/>
</dbReference>
<organism evidence="1 2">
    <name type="scientific">Sesamum angolense</name>
    <dbReference type="NCBI Taxonomy" id="2727404"/>
    <lineage>
        <taxon>Eukaryota</taxon>
        <taxon>Viridiplantae</taxon>
        <taxon>Streptophyta</taxon>
        <taxon>Embryophyta</taxon>
        <taxon>Tracheophyta</taxon>
        <taxon>Spermatophyta</taxon>
        <taxon>Magnoliopsida</taxon>
        <taxon>eudicotyledons</taxon>
        <taxon>Gunneridae</taxon>
        <taxon>Pentapetalae</taxon>
        <taxon>asterids</taxon>
        <taxon>lamiids</taxon>
        <taxon>Lamiales</taxon>
        <taxon>Pedaliaceae</taxon>
        <taxon>Sesamum</taxon>
    </lineage>
</organism>
<reference evidence="1" key="2">
    <citation type="journal article" date="2024" name="Plant">
        <title>Genomic evolution and insights into agronomic trait innovations of Sesamum species.</title>
        <authorList>
            <person name="Miao H."/>
            <person name="Wang L."/>
            <person name="Qu L."/>
            <person name="Liu H."/>
            <person name="Sun Y."/>
            <person name="Le M."/>
            <person name="Wang Q."/>
            <person name="Wei S."/>
            <person name="Zheng Y."/>
            <person name="Lin W."/>
            <person name="Duan Y."/>
            <person name="Cao H."/>
            <person name="Xiong S."/>
            <person name="Wang X."/>
            <person name="Wei L."/>
            <person name="Li C."/>
            <person name="Ma Q."/>
            <person name="Ju M."/>
            <person name="Zhao R."/>
            <person name="Li G."/>
            <person name="Mu C."/>
            <person name="Tian Q."/>
            <person name="Mei H."/>
            <person name="Zhang T."/>
            <person name="Gao T."/>
            <person name="Zhang H."/>
        </authorList>
    </citation>
    <scope>NUCLEOTIDE SEQUENCE</scope>
    <source>
        <strain evidence="1">K16</strain>
    </source>
</reference>
<comment type="caution">
    <text evidence="1">The sequence shown here is derived from an EMBL/GenBank/DDBJ whole genome shotgun (WGS) entry which is preliminary data.</text>
</comment>
<evidence type="ECO:0000313" key="1">
    <source>
        <dbReference type="EMBL" id="KAK4397868.1"/>
    </source>
</evidence>
<accession>A0AAE1WQM9</accession>
<gene>
    <name evidence="1" type="ORF">Sango_1262300</name>
</gene>
<evidence type="ECO:0000313" key="2">
    <source>
        <dbReference type="Proteomes" id="UP001289374"/>
    </source>
</evidence>
<dbReference type="Proteomes" id="UP001289374">
    <property type="component" value="Unassembled WGS sequence"/>
</dbReference>
<name>A0AAE1WQM9_9LAMI</name>
<keyword evidence="2" id="KW-1185">Reference proteome</keyword>
<proteinExistence type="predicted"/>